<keyword evidence="1" id="KW-0472">Membrane</keyword>
<dbReference type="RefSeq" id="WP_320549769.1">
    <property type="nucleotide sequence ID" value="NZ_JAQLOK010000001.1"/>
</dbReference>
<evidence type="ECO:0000256" key="1">
    <source>
        <dbReference type="SAM" id="Phobius"/>
    </source>
</evidence>
<dbReference type="InterPro" id="IPR025746">
    <property type="entry name" value="PilX_N_dom"/>
</dbReference>
<keyword evidence="4" id="KW-1185">Reference proteome</keyword>
<organism evidence="3 4">
    <name type="scientific">Luteibacter sahnii</name>
    <dbReference type="NCBI Taxonomy" id="3021977"/>
    <lineage>
        <taxon>Bacteria</taxon>
        <taxon>Pseudomonadati</taxon>
        <taxon>Pseudomonadota</taxon>
        <taxon>Gammaproteobacteria</taxon>
        <taxon>Lysobacterales</taxon>
        <taxon>Rhodanobacteraceae</taxon>
        <taxon>Luteibacter</taxon>
    </lineage>
</organism>
<accession>A0ABT6BAW5</accession>
<name>A0ABT6BAW5_9GAMM</name>
<keyword evidence="1" id="KW-1133">Transmembrane helix</keyword>
<comment type="caution">
    <text evidence="3">The sequence shown here is derived from an EMBL/GenBank/DDBJ whole genome shotgun (WGS) entry which is preliminary data.</text>
</comment>
<feature type="domain" description="Type 4 fimbrial biogenesis protein PilX N-terminal" evidence="2">
    <location>
        <begin position="13"/>
        <end position="59"/>
    </location>
</feature>
<feature type="transmembrane region" description="Helical" evidence="1">
    <location>
        <begin position="15"/>
        <end position="34"/>
    </location>
</feature>
<dbReference type="EMBL" id="JARJJS010000002">
    <property type="protein sequence ID" value="MDF4025265.1"/>
    <property type="molecule type" value="Genomic_DNA"/>
</dbReference>
<evidence type="ECO:0000313" key="3">
    <source>
        <dbReference type="EMBL" id="MDF4025265.1"/>
    </source>
</evidence>
<protein>
    <submittedName>
        <fullName evidence="3">Pilus assembly PilX N-terminal domain-containing protein</fullName>
    </submittedName>
</protein>
<gene>
    <name evidence="3" type="ORF">P3W24_09845</name>
</gene>
<proteinExistence type="predicted"/>
<dbReference type="Pfam" id="PF14341">
    <property type="entry name" value="PilX_N"/>
    <property type="match status" value="1"/>
</dbReference>
<keyword evidence="1" id="KW-0812">Transmembrane</keyword>
<evidence type="ECO:0000259" key="2">
    <source>
        <dbReference type="Pfam" id="PF14341"/>
    </source>
</evidence>
<dbReference type="Proteomes" id="UP001528850">
    <property type="component" value="Unassembled WGS sequence"/>
</dbReference>
<sequence length="228" mass="23718">MKRVAIARAGTQRGIALFVGLIFLLVLSVIAITAMRGTLVEMKMVTNVARHEAAFEASETLRSVPITLFDQHVFERGWPVSFSGTVPDANFTYSTDMSAGLLAKAKTGLQTDCSGGPALLYGPLQTCGTLPKETLYDPSTWRPDMVISICDSSSVSCAASVSATVAIVPDGSVLNEGAGGAQAAGYRGLGIGAAGGGADMIFEVRSVATAPGNGVAITQTQYHQMIRN</sequence>
<evidence type="ECO:0000313" key="4">
    <source>
        <dbReference type="Proteomes" id="UP001528850"/>
    </source>
</evidence>
<reference evidence="3 4" key="1">
    <citation type="journal article" date="2024" name="Curr. Microbiol.">
        <title>Luteibacter sahnii sp. nov., A Novel Yellow-Colored Xanthomonadin Pigment Producing Probiotic Bacterium from Healthy Rice Seed Microbiome.</title>
        <authorList>
            <person name="Jaiswal G."/>
            <person name="Rana R."/>
            <person name="Nayak P.K."/>
            <person name="Chouhan R."/>
            <person name="Gandhi S.G."/>
            <person name="Patel H.K."/>
            <person name="Patil P.B."/>
        </authorList>
    </citation>
    <scope>NUCLEOTIDE SEQUENCE [LARGE SCALE GENOMIC DNA]</scope>
    <source>
        <strain evidence="3 4">PPL201</strain>
    </source>
</reference>